<dbReference type="Gene3D" id="3.40.1370.10">
    <property type="match status" value="1"/>
</dbReference>
<dbReference type="FunFam" id="3.40.1370.10:FF:000005">
    <property type="entry name" value="39S ribosomal protein L4, mitochondrial"/>
    <property type="match status" value="1"/>
</dbReference>
<comment type="similarity">
    <text evidence="2">Belongs to the universal ribosomal protein uL4 family.</text>
</comment>
<dbReference type="FunCoup" id="A0A6P8ZWG8">
    <property type="interactions" value="661"/>
</dbReference>
<dbReference type="GO" id="GO:0005743">
    <property type="term" value="C:mitochondrial inner membrane"/>
    <property type="evidence" value="ECO:0007669"/>
    <property type="project" value="UniProtKB-ARBA"/>
</dbReference>
<dbReference type="SUPFAM" id="SSF52166">
    <property type="entry name" value="Ribosomal protein L4"/>
    <property type="match status" value="1"/>
</dbReference>
<dbReference type="PANTHER" id="PTHR10746:SF6">
    <property type="entry name" value="LARGE RIBOSOMAL SUBUNIT PROTEIN UL4M"/>
    <property type="match status" value="1"/>
</dbReference>
<name>A0A6P8ZWG8_THRPL</name>
<accession>A0A6P8ZWG8</accession>
<protein>
    <recommendedName>
        <fullName evidence="6">Large ribosomal subunit protein uL4m</fullName>
    </recommendedName>
    <alternativeName>
        <fullName evidence="7">39S ribosomal protein L4, mitochondrial</fullName>
    </alternativeName>
</protein>
<dbReference type="InterPro" id="IPR023574">
    <property type="entry name" value="Ribosomal_uL4_dom_sf"/>
</dbReference>
<dbReference type="Proteomes" id="UP000515158">
    <property type="component" value="Unplaced"/>
</dbReference>
<evidence type="ECO:0000256" key="1">
    <source>
        <dbReference type="ARBA" id="ARBA00004173"/>
    </source>
</evidence>
<dbReference type="GO" id="GO:1990904">
    <property type="term" value="C:ribonucleoprotein complex"/>
    <property type="evidence" value="ECO:0007669"/>
    <property type="project" value="UniProtKB-KW"/>
</dbReference>
<evidence type="ECO:0000256" key="2">
    <source>
        <dbReference type="ARBA" id="ARBA00010528"/>
    </source>
</evidence>
<dbReference type="NCBIfam" id="TIGR03953">
    <property type="entry name" value="rplD_bact"/>
    <property type="match status" value="1"/>
</dbReference>
<evidence type="ECO:0000256" key="5">
    <source>
        <dbReference type="ARBA" id="ARBA00023274"/>
    </source>
</evidence>
<evidence type="ECO:0000256" key="4">
    <source>
        <dbReference type="ARBA" id="ARBA00023128"/>
    </source>
</evidence>
<evidence type="ECO:0000313" key="9">
    <source>
        <dbReference type="RefSeq" id="XP_034249733.1"/>
    </source>
</evidence>
<dbReference type="PANTHER" id="PTHR10746">
    <property type="entry name" value="50S RIBOSOMAL PROTEIN L4"/>
    <property type="match status" value="1"/>
</dbReference>
<proteinExistence type="inferred from homology"/>
<reference evidence="9" key="1">
    <citation type="submission" date="2025-08" db="UniProtKB">
        <authorList>
            <consortium name="RefSeq"/>
        </authorList>
    </citation>
    <scope>IDENTIFICATION</scope>
    <source>
        <tissue evidence="9">Total insect</tissue>
    </source>
</reference>
<keyword evidence="5" id="KW-0687">Ribonucleoprotein</keyword>
<organism evidence="9">
    <name type="scientific">Thrips palmi</name>
    <name type="common">Melon thrips</name>
    <dbReference type="NCBI Taxonomy" id="161013"/>
    <lineage>
        <taxon>Eukaryota</taxon>
        <taxon>Metazoa</taxon>
        <taxon>Ecdysozoa</taxon>
        <taxon>Arthropoda</taxon>
        <taxon>Hexapoda</taxon>
        <taxon>Insecta</taxon>
        <taxon>Pterygota</taxon>
        <taxon>Neoptera</taxon>
        <taxon>Paraneoptera</taxon>
        <taxon>Thysanoptera</taxon>
        <taxon>Terebrantia</taxon>
        <taxon>Thripoidea</taxon>
        <taxon>Thripidae</taxon>
        <taxon>Thrips</taxon>
    </lineage>
</organism>
<keyword evidence="3 9" id="KW-0689">Ribosomal protein</keyword>
<dbReference type="CTD" id="51073"/>
<dbReference type="OrthoDB" id="275876at2759"/>
<dbReference type="InterPro" id="IPR013005">
    <property type="entry name" value="Ribosomal_uL4-like"/>
</dbReference>
<evidence type="ECO:0000256" key="6">
    <source>
        <dbReference type="ARBA" id="ARBA00040565"/>
    </source>
</evidence>
<dbReference type="InParanoid" id="A0A6P8ZWG8"/>
<evidence type="ECO:0000256" key="7">
    <source>
        <dbReference type="ARBA" id="ARBA00082711"/>
    </source>
</evidence>
<evidence type="ECO:0000256" key="3">
    <source>
        <dbReference type="ARBA" id="ARBA00022980"/>
    </source>
</evidence>
<dbReference type="GO" id="GO:0005840">
    <property type="term" value="C:ribosome"/>
    <property type="evidence" value="ECO:0007669"/>
    <property type="project" value="UniProtKB-KW"/>
</dbReference>
<comment type="subcellular location">
    <subcellularLocation>
        <location evidence="1">Mitochondrion</location>
    </subcellularLocation>
</comment>
<dbReference type="GO" id="GO:0003735">
    <property type="term" value="F:structural constituent of ribosome"/>
    <property type="evidence" value="ECO:0007669"/>
    <property type="project" value="InterPro"/>
</dbReference>
<dbReference type="Pfam" id="PF00573">
    <property type="entry name" value="Ribosomal_L4"/>
    <property type="match status" value="1"/>
</dbReference>
<dbReference type="AlphaFoldDB" id="A0A6P8ZWG8"/>
<evidence type="ECO:0000313" key="8">
    <source>
        <dbReference type="Proteomes" id="UP000515158"/>
    </source>
</evidence>
<dbReference type="RefSeq" id="XP_034249733.1">
    <property type="nucleotide sequence ID" value="XM_034393842.1"/>
</dbReference>
<dbReference type="GO" id="GO:0006412">
    <property type="term" value="P:translation"/>
    <property type="evidence" value="ECO:0007669"/>
    <property type="project" value="InterPro"/>
</dbReference>
<dbReference type="InterPro" id="IPR002136">
    <property type="entry name" value="Ribosomal_uL4"/>
</dbReference>
<keyword evidence="8" id="KW-1185">Reference proteome</keyword>
<dbReference type="GeneID" id="117650415"/>
<sequence>MFRKLVCRLIRPAGYPQAVARFSSVQETYPDEASKASQQYFNTPMIVERKLEFPTKDGRSRRAWVENIDSVEERKVGMIDLHPEIFAVQPRIDMIWENARWQMNYRKVNLVQVNSRAEMRGGGRKPWQQKGLGKARHGSIRSPIWYNGGSAHGPRAPTTKFYMLPMHTRLFGLKSMLSIKLAQDDLHIVNSLDIPTNDPTYLLDLAEERLWGPSVLFIDDTDLAPENFAVAADSIPHMTIMPVYGLNVFSMLKHDTLVLTLAAVERIEKQMLFFMNRADRAKFGRKFLTSQV</sequence>
<dbReference type="KEGG" id="tpal:117650415"/>
<keyword evidence="4" id="KW-0496">Mitochondrion</keyword>
<gene>
    <name evidence="9" type="primary">LOC117650415</name>
</gene>